<dbReference type="AlphaFoldDB" id="A0A6S7FCE9"/>
<gene>
    <name evidence="2" type="ORF">PACLA_8A049303</name>
</gene>
<reference evidence="2" key="1">
    <citation type="submission" date="2020-04" db="EMBL/GenBank/DDBJ databases">
        <authorList>
            <person name="Alioto T."/>
            <person name="Alioto T."/>
            <person name="Gomez Garrido J."/>
        </authorList>
    </citation>
    <scope>NUCLEOTIDE SEQUENCE</scope>
    <source>
        <strain evidence="2">A484AB</strain>
    </source>
</reference>
<name>A0A6S7FCE9_PARCT</name>
<evidence type="ECO:0000313" key="3">
    <source>
        <dbReference type="Proteomes" id="UP001152795"/>
    </source>
</evidence>
<dbReference type="Proteomes" id="UP001152795">
    <property type="component" value="Unassembled WGS sequence"/>
</dbReference>
<sequence>MCESFDLGLPHVNMIRSWYSSMNGEPGFTKDALTVLKANVTGAKRDNQVVCALILDEMAIHKHVKWDGNQFRGYVDLGTGINDDSLPEPTDALAFMAVLVNLLVLLGRRKPT</sequence>
<evidence type="ECO:0000313" key="2">
    <source>
        <dbReference type="EMBL" id="CAB3976865.1"/>
    </source>
</evidence>
<dbReference type="OrthoDB" id="10070386at2759"/>
<comment type="caution">
    <text evidence="2">The sequence shown here is derived from an EMBL/GenBank/DDBJ whole genome shotgun (WGS) entry which is preliminary data.</text>
</comment>
<protein>
    <submittedName>
        <fullName evidence="2">DNA transposase THAP9</fullName>
    </submittedName>
</protein>
<keyword evidence="3" id="KW-1185">Reference proteome</keyword>
<accession>A0A6S7FCE9</accession>
<feature type="domain" description="Transposable element P transposase-like RNase H" evidence="1">
    <location>
        <begin position="24"/>
        <end position="100"/>
    </location>
</feature>
<dbReference type="InterPro" id="IPR048365">
    <property type="entry name" value="TNP-like_RNaseH_N"/>
</dbReference>
<proteinExistence type="predicted"/>
<dbReference type="EMBL" id="CACRXK020000017">
    <property type="protein sequence ID" value="CAB3976865.1"/>
    <property type="molecule type" value="Genomic_DNA"/>
</dbReference>
<organism evidence="2 3">
    <name type="scientific">Paramuricea clavata</name>
    <name type="common">Red gorgonian</name>
    <name type="synonym">Violescent sea-whip</name>
    <dbReference type="NCBI Taxonomy" id="317549"/>
    <lineage>
        <taxon>Eukaryota</taxon>
        <taxon>Metazoa</taxon>
        <taxon>Cnidaria</taxon>
        <taxon>Anthozoa</taxon>
        <taxon>Octocorallia</taxon>
        <taxon>Malacalcyonacea</taxon>
        <taxon>Plexauridae</taxon>
        <taxon>Paramuricea</taxon>
    </lineage>
</organism>
<dbReference type="Pfam" id="PF21787">
    <property type="entry name" value="TNP-like_RNaseH_N"/>
    <property type="match status" value="1"/>
</dbReference>
<evidence type="ECO:0000259" key="1">
    <source>
        <dbReference type="Pfam" id="PF21787"/>
    </source>
</evidence>